<evidence type="ECO:0000256" key="1">
    <source>
        <dbReference type="SAM" id="SignalP"/>
    </source>
</evidence>
<protein>
    <submittedName>
        <fullName evidence="2">Putative secreted protein</fullName>
    </submittedName>
</protein>
<evidence type="ECO:0000313" key="2">
    <source>
        <dbReference type="EMBL" id="MBW48852.1"/>
    </source>
</evidence>
<keyword evidence="1" id="KW-0732">Signal</keyword>
<dbReference type="AlphaFoldDB" id="A0A2M4B767"/>
<name>A0A2M4B767_9DIPT</name>
<organism evidence="2">
    <name type="scientific">Anopheles triannulatus</name>
    <dbReference type="NCBI Taxonomy" id="58253"/>
    <lineage>
        <taxon>Eukaryota</taxon>
        <taxon>Metazoa</taxon>
        <taxon>Ecdysozoa</taxon>
        <taxon>Arthropoda</taxon>
        <taxon>Hexapoda</taxon>
        <taxon>Insecta</taxon>
        <taxon>Pterygota</taxon>
        <taxon>Neoptera</taxon>
        <taxon>Endopterygota</taxon>
        <taxon>Diptera</taxon>
        <taxon>Nematocera</taxon>
        <taxon>Culicoidea</taxon>
        <taxon>Culicidae</taxon>
        <taxon>Anophelinae</taxon>
        <taxon>Anopheles</taxon>
    </lineage>
</organism>
<feature type="signal peptide" evidence="1">
    <location>
        <begin position="1"/>
        <end position="19"/>
    </location>
</feature>
<reference evidence="2" key="1">
    <citation type="submission" date="2018-01" db="EMBL/GenBank/DDBJ databases">
        <title>An insight into the sialome of Amazonian anophelines.</title>
        <authorList>
            <person name="Ribeiro J.M."/>
            <person name="Scarpassa V."/>
            <person name="Calvo E."/>
        </authorList>
    </citation>
    <scope>NUCLEOTIDE SEQUENCE</scope>
    <source>
        <tissue evidence="2">Salivary glands</tissue>
    </source>
</reference>
<proteinExistence type="predicted"/>
<feature type="chain" id="PRO_5014759836" evidence="1">
    <location>
        <begin position="20"/>
        <end position="67"/>
    </location>
</feature>
<sequence length="67" mass="7530">MITLQLFAYIHCLWAKVVGQQLLVQIYRVVLFHVKVRSSGTVHTGRYALAVAACRGSRSRGSRRSGR</sequence>
<accession>A0A2M4B767</accession>
<dbReference type="EMBL" id="GGFK01015531">
    <property type="protein sequence ID" value="MBW48852.1"/>
    <property type="molecule type" value="Transcribed_RNA"/>
</dbReference>